<organism evidence="1">
    <name type="scientific">metagenome</name>
    <dbReference type="NCBI Taxonomy" id="256318"/>
    <lineage>
        <taxon>unclassified sequences</taxon>
        <taxon>metagenomes</taxon>
    </lineage>
</organism>
<gene>
    <name evidence="1" type="ORF">DF3PB_3450006</name>
</gene>
<dbReference type="EMBL" id="UIDG01000274">
    <property type="protein sequence ID" value="SUS06906.1"/>
    <property type="molecule type" value="Genomic_DNA"/>
</dbReference>
<name>A0A380TF39_9ZZZZ</name>
<protein>
    <submittedName>
        <fullName evidence="1">Uncharacterized protein</fullName>
    </submittedName>
</protein>
<accession>A0A380TF39</accession>
<reference evidence="1" key="1">
    <citation type="submission" date="2018-07" db="EMBL/GenBank/DDBJ databases">
        <authorList>
            <person name="Quirk P.G."/>
            <person name="Krulwich T.A."/>
        </authorList>
    </citation>
    <scope>NUCLEOTIDE SEQUENCE</scope>
</reference>
<proteinExistence type="predicted"/>
<dbReference type="AlphaFoldDB" id="A0A380TF39"/>
<sequence length="154" mass="17517">MRPPAAFQLARGGARKRKFGSGNAIMPRERRQIIFSEMELYEALLAYNRVAEQPAFEGEPFSLLLTREPAITLVTRVYDRREWREEKVKLPTPFILEAMIRFCIANTISLPRRASKRFLVVQNEACLFVLLDPVKPTADLRLVATAGADPNNKA</sequence>
<evidence type="ECO:0000313" key="1">
    <source>
        <dbReference type="EMBL" id="SUS06906.1"/>
    </source>
</evidence>